<dbReference type="OrthoDB" id="9815559at2"/>
<dbReference type="InterPro" id="IPR004528">
    <property type="entry name" value="KdsB"/>
</dbReference>
<reference evidence="5" key="1">
    <citation type="submission" date="2016-10" db="EMBL/GenBank/DDBJ databases">
        <authorList>
            <person name="Varghese N."/>
            <person name="Submissions S."/>
        </authorList>
    </citation>
    <scope>NUCLEOTIDE SEQUENCE [LARGE SCALE GENOMIC DNA]</scope>
    <source>
        <strain evidence="5">JCM 18416</strain>
    </source>
</reference>
<name>A0A1H0TNY6_9GAMM</name>
<evidence type="ECO:0000256" key="3">
    <source>
        <dbReference type="ARBA" id="ARBA00022985"/>
    </source>
</evidence>
<sequence length="248" mass="27709">MKTVVVIPARFSSSRFPGKPLVNLLDKPMIIWVSELAARAVGAANVYVATESQEIASVVEQAGFQAVMTSADAITGTDRLAEAAQWIEADIYINVQGDEPLVEPEDIIKVRDAKLEMPNYVINGFSWIADDEDPQSVNIPKVITNEQDELVYMSRSALPGFKEAKNAPARYKKQVCIYAFNREELSAFKAFARKSTLEHSEDIEILRFLEVGKKVKMIETRPGSHAVDIPADVQKVEALLRERSNRER</sequence>
<dbReference type="NCBIfam" id="NF009905">
    <property type="entry name" value="PRK13368.1"/>
    <property type="match status" value="1"/>
</dbReference>
<dbReference type="SUPFAM" id="SSF53448">
    <property type="entry name" value="Nucleotide-diphospho-sugar transferases"/>
    <property type="match status" value="1"/>
</dbReference>
<accession>A0A1H0TNY6</accession>
<keyword evidence="2 4" id="KW-0548">Nucleotidyltransferase</keyword>
<evidence type="ECO:0000313" key="5">
    <source>
        <dbReference type="Proteomes" id="UP000199460"/>
    </source>
</evidence>
<dbReference type="RefSeq" id="WP_090429622.1">
    <property type="nucleotide sequence ID" value="NZ_FNJJ01000004.1"/>
</dbReference>
<dbReference type="NCBIfam" id="NF003952">
    <property type="entry name" value="PRK05450.1-5"/>
    <property type="match status" value="1"/>
</dbReference>
<dbReference type="Pfam" id="PF02348">
    <property type="entry name" value="CTP_transf_3"/>
    <property type="match status" value="1"/>
</dbReference>
<keyword evidence="3" id="KW-0448">Lipopolysaccharide biosynthesis</keyword>
<evidence type="ECO:0000313" key="4">
    <source>
        <dbReference type="EMBL" id="SDP55348.1"/>
    </source>
</evidence>
<dbReference type="GO" id="GO:0005829">
    <property type="term" value="C:cytosol"/>
    <property type="evidence" value="ECO:0007669"/>
    <property type="project" value="TreeGrafter"/>
</dbReference>
<dbReference type="GO" id="GO:0008690">
    <property type="term" value="F:3-deoxy-manno-octulosonate cytidylyltransferase activity"/>
    <property type="evidence" value="ECO:0007669"/>
    <property type="project" value="InterPro"/>
</dbReference>
<dbReference type="AlphaFoldDB" id="A0A1H0TNY6"/>
<dbReference type="GO" id="GO:0009103">
    <property type="term" value="P:lipopolysaccharide biosynthetic process"/>
    <property type="evidence" value="ECO:0007669"/>
    <property type="project" value="UniProtKB-KW"/>
</dbReference>
<evidence type="ECO:0000256" key="2">
    <source>
        <dbReference type="ARBA" id="ARBA00022695"/>
    </source>
</evidence>
<dbReference type="Proteomes" id="UP000199460">
    <property type="component" value="Unassembled WGS sequence"/>
</dbReference>
<dbReference type="InterPro" id="IPR003329">
    <property type="entry name" value="Cytidylyl_trans"/>
</dbReference>
<evidence type="ECO:0000256" key="1">
    <source>
        <dbReference type="ARBA" id="ARBA00022679"/>
    </source>
</evidence>
<dbReference type="EMBL" id="FNJJ01000004">
    <property type="protein sequence ID" value="SDP55348.1"/>
    <property type="molecule type" value="Genomic_DNA"/>
</dbReference>
<keyword evidence="1 4" id="KW-0808">Transferase</keyword>
<protein>
    <submittedName>
        <fullName evidence="4">3-deoxy-manno-octulosonate cytidylyltransferase (CMP-KDO synthetase)</fullName>
    </submittedName>
</protein>
<dbReference type="Gene3D" id="3.90.550.10">
    <property type="entry name" value="Spore Coat Polysaccharide Biosynthesis Protein SpsA, Chain A"/>
    <property type="match status" value="1"/>
</dbReference>
<dbReference type="PANTHER" id="PTHR42866">
    <property type="entry name" value="3-DEOXY-MANNO-OCTULOSONATE CYTIDYLYLTRANSFERASE"/>
    <property type="match status" value="1"/>
</dbReference>
<dbReference type="GeneID" id="300931322"/>
<proteinExistence type="predicted"/>
<dbReference type="InterPro" id="IPR029044">
    <property type="entry name" value="Nucleotide-diphossugar_trans"/>
</dbReference>
<dbReference type="PANTHER" id="PTHR42866:SF2">
    <property type="entry name" value="3-DEOXY-MANNO-OCTULOSONATE CYTIDYLYLTRANSFERASE, MITOCHONDRIAL"/>
    <property type="match status" value="1"/>
</dbReference>
<dbReference type="CDD" id="cd02517">
    <property type="entry name" value="CMP-KDO-Synthetase"/>
    <property type="match status" value="1"/>
</dbReference>
<organism evidence="4 5">
    <name type="scientific">Ectopseudomonas guguanensis</name>
    <dbReference type="NCBI Taxonomy" id="1198456"/>
    <lineage>
        <taxon>Bacteria</taxon>
        <taxon>Pseudomonadati</taxon>
        <taxon>Pseudomonadota</taxon>
        <taxon>Gammaproteobacteria</taxon>
        <taxon>Pseudomonadales</taxon>
        <taxon>Pseudomonadaceae</taxon>
        <taxon>Ectopseudomonas</taxon>
    </lineage>
</organism>
<gene>
    <name evidence="4" type="ORF">SAMN05216213_104220</name>
</gene>
<keyword evidence="5" id="KW-1185">Reference proteome</keyword>